<proteinExistence type="predicted"/>
<accession>A0A0V0TZU4</accession>
<keyword evidence="1" id="KW-0472">Membrane</keyword>
<evidence type="ECO:0000256" key="1">
    <source>
        <dbReference type="SAM" id="Phobius"/>
    </source>
</evidence>
<protein>
    <submittedName>
        <fullName evidence="2">Uncharacterized protein</fullName>
    </submittedName>
</protein>
<name>A0A0V0TZU4_9BILA</name>
<dbReference type="AlphaFoldDB" id="A0A0V0TZU4"/>
<gene>
    <name evidence="2" type="ORF">T05_9944</name>
</gene>
<sequence length="69" mass="8639">MTNMGCEYTYKQWLNLFHFFNISISWLLWHSVYKFRNGLFPCYRCIAHLSHDLLVVVKWKFLFYTFSWF</sequence>
<keyword evidence="1" id="KW-0812">Transmembrane</keyword>
<keyword evidence="1" id="KW-1133">Transmembrane helix</keyword>
<evidence type="ECO:0000313" key="3">
    <source>
        <dbReference type="Proteomes" id="UP000055048"/>
    </source>
</evidence>
<evidence type="ECO:0000313" key="2">
    <source>
        <dbReference type="EMBL" id="KRX43907.1"/>
    </source>
</evidence>
<dbReference type="Proteomes" id="UP000055048">
    <property type="component" value="Unassembled WGS sequence"/>
</dbReference>
<organism evidence="2 3">
    <name type="scientific">Trichinella murrelli</name>
    <dbReference type="NCBI Taxonomy" id="144512"/>
    <lineage>
        <taxon>Eukaryota</taxon>
        <taxon>Metazoa</taxon>
        <taxon>Ecdysozoa</taxon>
        <taxon>Nematoda</taxon>
        <taxon>Enoplea</taxon>
        <taxon>Dorylaimia</taxon>
        <taxon>Trichinellida</taxon>
        <taxon>Trichinellidae</taxon>
        <taxon>Trichinella</taxon>
    </lineage>
</organism>
<dbReference type="EMBL" id="JYDJ01000108">
    <property type="protein sequence ID" value="KRX43907.1"/>
    <property type="molecule type" value="Genomic_DNA"/>
</dbReference>
<feature type="transmembrane region" description="Helical" evidence="1">
    <location>
        <begin position="12"/>
        <end position="29"/>
    </location>
</feature>
<comment type="caution">
    <text evidence="2">The sequence shown here is derived from an EMBL/GenBank/DDBJ whole genome shotgun (WGS) entry which is preliminary data.</text>
</comment>
<keyword evidence="3" id="KW-1185">Reference proteome</keyword>
<reference evidence="2 3" key="1">
    <citation type="submission" date="2015-01" db="EMBL/GenBank/DDBJ databases">
        <title>Evolution of Trichinella species and genotypes.</title>
        <authorList>
            <person name="Korhonen P.K."/>
            <person name="Edoardo P."/>
            <person name="Giuseppe L.R."/>
            <person name="Gasser R.B."/>
        </authorList>
    </citation>
    <scope>NUCLEOTIDE SEQUENCE [LARGE SCALE GENOMIC DNA]</scope>
    <source>
        <strain evidence="2">ISS417</strain>
    </source>
</reference>